<dbReference type="Proteomes" id="UP000236248">
    <property type="component" value="Chromosome NCAV"/>
</dbReference>
<keyword evidence="3" id="KW-0808">Transferase</keyword>
<dbReference type="PANTHER" id="PTHR42870:SF6">
    <property type="entry name" value="ACETYL-COA C-ACYLTRANSFERASE"/>
    <property type="match status" value="1"/>
</dbReference>
<dbReference type="RefSeq" id="WP_174672474.1">
    <property type="nucleotide sequence ID" value="NZ_LT981265.1"/>
</dbReference>
<evidence type="ECO:0000256" key="1">
    <source>
        <dbReference type="ARBA" id="ARBA00023229"/>
    </source>
</evidence>
<reference evidence="4" key="1">
    <citation type="submission" date="2018-01" db="EMBL/GenBank/DDBJ databases">
        <authorList>
            <person name="Kerou L M."/>
        </authorList>
    </citation>
    <scope>NUCLEOTIDE SEQUENCE [LARGE SCALE GENOMIC DNA]</scope>
    <source>
        <strain evidence="4">SCU2</strain>
    </source>
</reference>
<dbReference type="EMBL" id="LT981265">
    <property type="protein sequence ID" value="SPC33842.1"/>
    <property type="molecule type" value="Genomic_DNA"/>
</dbReference>
<dbReference type="Gene3D" id="3.40.47.10">
    <property type="match status" value="1"/>
</dbReference>
<keyword evidence="4" id="KW-1185">Reference proteome</keyword>
<dbReference type="GO" id="GO:0016747">
    <property type="term" value="F:acyltransferase activity, transferring groups other than amino-acyl groups"/>
    <property type="evidence" value="ECO:0007669"/>
    <property type="project" value="InterPro"/>
</dbReference>
<evidence type="ECO:0000259" key="2">
    <source>
        <dbReference type="Pfam" id="PF22691"/>
    </source>
</evidence>
<dbReference type="PANTHER" id="PTHR42870">
    <property type="entry name" value="ACETYL-COA C-ACETYLTRANSFERASE"/>
    <property type="match status" value="1"/>
</dbReference>
<dbReference type="GeneID" id="41594730"/>
<dbReference type="KEGG" id="ncv:NCAV_0659"/>
<dbReference type="Pfam" id="PF22691">
    <property type="entry name" value="Thiolase_C_1"/>
    <property type="match status" value="1"/>
</dbReference>
<proteinExistence type="predicted"/>
<gene>
    <name evidence="3" type="ORF">NCAV_0659</name>
</gene>
<name>A0A2K5AQC1_9ARCH</name>
<dbReference type="InterPro" id="IPR002155">
    <property type="entry name" value="Thiolase"/>
</dbReference>
<feature type="domain" description="Thiolase C-terminal" evidence="2">
    <location>
        <begin position="280"/>
        <end position="420"/>
    </location>
</feature>
<dbReference type="GO" id="GO:0008299">
    <property type="term" value="P:isoprenoid biosynthetic process"/>
    <property type="evidence" value="ECO:0007669"/>
    <property type="project" value="UniProtKB-KW"/>
</dbReference>
<dbReference type="InterPro" id="IPR055140">
    <property type="entry name" value="Thiolase_C_2"/>
</dbReference>
<organism evidence="3 4">
    <name type="scientific">Candidatus Nitrosocaldus cavascurensis</name>
    <dbReference type="NCBI Taxonomy" id="2058097"/>
    <lineage>
        <taxon>Archaea</taxon>
        <taxon>Nitrososphaerota</taxon>
        <taxon>Nitrososphaeria</taxon>
        <taxon>Candidatus Nitrosocaldales</taxon>
        <taxon>Candidatus Nitrosocaldaceae</taxon>
        <taxon>Candidatus Nitrosocaldus</taxon>
    </lineage>
</organism>
<evidence type="ECO:0000313" key="4">
    <source>
        <dbReference type="Proteomes" id="UP000236248"/>
    </source>
</evidence>
<protein>
    <submittedName>
        <fullName evidence="3">Acetyl-CoA acetyltransferase</fullName>
    </submittedName>
</protein>
<accession>A0A2K5AQC1</accession>
<dbReference type="InterPro" id="IPR016039">
    <property type="entry name" value="Thiolase-like"/>
</dbReference>
<keyword evidence="1" id="KW-0414">Isoprene biosynthesis</keyword>
<dbReference type="AlphaFoldDB" id="A0A2K5AQC1"/>
<dbReference type="SUPFAM" id="SSF53901">
    <property type="entry name" value="Thiolase-like"/>
    <property type="match status" value="2"/>
</dbReference>
<sequence>MIIEVMDIIPKGERVGIVGIGYAGFAERASTKDHPSNSDTTNTNTSTSTTRYSYKELMFLAARMAYEDAGIIVRKEDRISFICCTEDFWEGNMISDEYMPDQLGAVLRPLCTVAADGLYGLITGFMQIRSGLVDVAVVEAHSKLSDVVSRKEIVRFALDPVYIRGINPDIDPYFIAGLEMNRFLYETGNSRESCANVVSKNKGNALANPRACYASNVDSSTVLSSPVVAYPLTSMEVSNYADASIVVVLASEHKARMLKGSTNGIVWIDGVGLCSDTPWIHDRDLADATYASLAAEMAYRMAGIEIDELSKYIDLAEIDDTFSYKELQHMEALRLCRKGEASMLVNEGCTARDGDMPVNPSGGSLGVGYLVEATGMHRVLEATLQLRGSAGSMQVQGARRALVQSWRGLPTASGAVVILSNQ</sequence>
<dbReference type="CDD" id="cd00829">
    <property type="entry name" value="SCP-x_thiolase"/>
    <property type="match status" value="1"/>
</dbReference>
<dbReference type="PIRSF" id="PIRSF000429">
    <property type="entry name" value="Ac-CoA_Ac_transf"/>
    <property type="match status" value="1"/>
</dbReference>
<evidence type="ECO:0000313" key="3">
    <source>
        <dbReference type="EMBL" id="SPC33842.1"/>
    </source>
</evidence>